<feature type="non-terminal residue" evidence="11">
    <location>
        <position position="1"/>
    </location>
</feature>
<dbReference type="Pfam" id="PF00085">
    <property type="entry name" value="Thioredoxin"/>
    <property type="match status" value="2"/>
</dbReference>
<evidence type="ECO:0000256" key="9">
    <source>
        <dbReference type="RuleBase" id="RU004208"/>
    </source>
</evidence>
<organism evidence="11 12">
    <name type="scientific">Wickerhamomyces anomalus (strain ATCC 58044 / CBS 1984 / NCYC 433 / NRRL Y-366-8)</name>
    <name type="common">Yeast</name>
    <name type="synonym">Hansenula anomala</name>
    <dbReference type="NCBI Taxonomy" id="683960"/>
    <lineage>
        <taxon>Eukaryota</taxon>
        <taxon>Fungi</taxon>
        <taxon>Dikarya</taxon>
        <taxon>Ascomycota</taxon>
        <taxon>Saccharomycotina</taxon>
        <taxon>Saccharomycetes</taxon>
        <taxon>Phaffomycetales</taxon>
        <taxon>Wickerhamomycetaceae</taxon>
        <taxon>Wickerhamomyces</taxon>
    </lineage>
</organism>
<dbReference type="Proteomes" id="UP000094112">
    <property type="component" value="Unassembled WGS sequence"/>
</dbReference>
<dbReference type="STRING" id="683960.A0A1E3NV73"/>
<evidence type="ECO:0000256" key="3">
    <source>
        <dbReference type="ARBA" id="ARBA00012723"/>
    </source>
</evidence>
<comment type="catalytic activity">
    <reaction evidence="1">
        <text>Catalyzes the rearrangement of -S-S- bonds in proteins.</text>
        <dbReference type="EC" id="5.3.4.1"/>
    </reaction>
</comment>
<evidence type="ECO:0000256" key="2">
    <source>
        <dbReference type="ARBA" id="ARBA00006347"/>
    </source>
</evidence>
<evidence type="ECO:0000256" key="8">
    <source>
        <dbReference type="ARBA" id="ARBA00023284"/>
    </source>
</evidence>
<feature type="non-terminal residue" evidence="11">
    <location>
        <position position="343"/>
    </location>
</feature>
<dbReference type="OrthoDB" id="10264505at2759"/>
<gene>
    <name evidence="11" type="ORF">WICANDRAFT_21699</name>
</gene>
<dbReference type="PROSITE" id="PS51352">
    <property type="entry name" value="THIOREDOXIN_2"/>
    <property type="match status" value="2"/>
</dbReference>
<dbReference type="EMBL" id="KV454214">
    <property type="protein sequence ID" value="ODQ57026.1"/>
    <property type="molecule type" value="Genomic_DNA"/>
</dbReference>
<dbReference type="EC" id="5.3.4.1" evidence="3"/>
<dbReference type="InterPro" id="IPR017937">
    <property type="entry name" value="Thioredoxin_CS"/>
</dbReference>
<comment type="similarity">
    <text evidence="2 9">Belongs to the protein disulfide isomerase family.</text>
</comment>
<dbReference type="CDD" id="cd02998">
    <property type="entry name" value="PDI_a_ERp38"/>
    <property type="match status" value="1"/>
</dbReference>
<evidence type="ECO:0000313" key="11">
    <source>
        <dbReference type="EMBL" id="ODQ57026.1"/>
    </source>
</evidence>
<dbReference type="Gene3D" id="1.20.1150.12">
    <property type="entry name" value="Endoplasmic reticulum resident protein 29, C-terminal domain"/>
    <property type="match status" value="1"/>
</dbReference>
<evidence type="ECO:0000313" key="12">
    <source>
        <dbReference type="Proteomes" id="UP000094112"/>
    </source>
</evidence>
<dbReference type="RefSeq" id="XP_019036233.1">
    <property type="nucleotide sequence ID" value="XM_019180914.1"/>
</dbReference>
<evidence type="ECO:0000256" key="6">
    <source>
        <dbReference type="ARBA" id="ARBA00023157"/>
    </source>
</evidence>
<evidence type="ECO:0000259" key="10">
    <source>
        <dbReference type="PROSITE" id="PS51352"/>
    </source>
</evidence>
<dbReference type="GO" id="GO:0005783">
    <property type="term" value="C:endoplasmic reticulum"/>
    <property type="evidence" value="ECO:0007669"/>
    <property type="project" value="InterPro"/>
</dbReference>
<dbReference type="Gene3D" id="3.40.30.10">
    <property type="entry name" value="Glutaredoxin"/>
    <property type="match status" value="2"/>
</dbReference>
<dbReference type="Pfam" id="PF07749">
    <property type="entry name" value="ERp29"/>
    <property type="match status" value="1"/>
</dbReference>
<dbReference type="SUPFAM" id="SSF47933">
    <property type="entry name" value="ERP29 C domain-like"/>
    <property type="match status" value="1"/>
</dbReference>
<dbReference type="SUPFAM" id="SSF52833">
    <property type="entry name" value="Thioredoxin-like"/>
    <property type="match status" value="2"/>
</dbReference>
<dbReference type="GO" id="GO:0003756">
    <property type="term" value="F:protein disulfide isomerase activity"/>
    <property type="evidence" value="ECO:0007669"/>
    <property type="project" value="UniProtKB-EC"/>
</dbReference>
<evidence type="ECO:0000256" key="4">
    <source>
        <dbReference type="ARBA" id="ARBA00022729"/>
    </source>
</evidence>
<evidence type="ECO:0000256" key="1">
    <source>
        <dbReference type="ARBA" id="ARBA00001182"/>
    </source>
</evidence>
<keyword evidence="4" id="KW-0732">Signal</keyword>
<dbReference type="PANTHER" id="PTHR45672">
    <property type="entry name" value="PROTEIN DISULFIDE-ISOMERASE C17H9.14C-RELATED"/>
    <property type="match status" value="1"/>
</dbReference>
<name>A0A1E3NV73_WICAA</name>
<keyword evidence="5" id="KW-0677">Repeat</keyword>
<dbReference type="InterPro" id="IPR013766">
    <property type="entry name" value="Thioredoxin_domain"/>
</dbReference>
<dbReference type="InterPro" id="IPR036356">
    <property type="entry name" value="ERp29_C_sf"/>
</dbReference>
<feature type="domain" description="Thioredoxin" evidence="10">
    <location>
        <begin position="1"/>
        <end position="116"/>
    </location>
</feature>
<dbReference type="AlphaFoldDB" id="A0A1E3NV73"/>
<reference evidence="11 12" key="1">
    <citation type="journal article" date="2016" name="Proc. Natl. Acad. Sci. U.S.A.">
        <title>Comparative genomics of biotechnologically important yeasts.</title>
        <authorList>
            <person name="Riley R."/>
            <person name="Haridas S."/>
            <person name="Wolfe K.H."/>
            <person name="Lopes M.R."/>
            <person name="Hittinger C.T."/>
            <person name="Goeker M."/>
            <person name="Salamov A.A."/>
            <person name="Wisecaver J.H."/>
            <person name="Long T.M."/>
            <person name="Calvey C.H."/>
            <person name="Aerts A.L."/>
            <person name="Barry K.W."/>
            <person name="Choi C."/>
            <person name="Clum A."/>
            <person name="Coughlan A.Y."/>
            <person name="Deshpande S."/>
            <person name="Douglass A.P."/>
            <person name="Hanson S.J."/>
            <person name="Klenk H.-P."/>
            <person name="LaButti K.M."/>
            <person name="Lapidus A."/>
            <person name="Lindquist E.A."/>
            <person name="Lipzen A.M."/>
            <person name="Meier-Kolthoff J.P."/>
            <person name="Ohm R.A."/>
            <person name="Otillar R.P."/>
            <person name="Pangilinan J.L."/>
            <person name="Peng Y."/>
            <person name="Rokas A."/>
            <person name="Rosa C.A."/>
            <person name="Scheuner C."/>
            <person name="Sibirny A.A."/>
            <person name="Slot J.C."/>
            <person name="Stielow J.B."/>
            <person name="Sun H."/>
            <person name="Kurtzman C.P."/>
            <person name="Blackwell M."/>
            <person name="Grigoriev I.V."/>
            <person name="Jeffries T.W."/>
        </authorList>
    </citation>
    <scope>NUCLEOTIDE SEQUENCE [LARGE SCALE GENOMIC DNA]</scope>
    <source>
        <strain evidence="12">ATCC 58044 / CBS 1984 / NCYC 433 / NRRL Y-366-8</strain>
    </source>
</reference>
<dbReference type="PRINTS" id="PR00421">
    <property type="entry name" value="THIOREDOXIN"/>
</dbReference>
<dbReference type="GO" id="GO:0006457">
    <property type="term" value="P:protein folding"/>
    <property type="evidence" value="ECO:0007669"/>
    <property type="project" value="TreeGrafter"/>
</dbReference>
<dbReference type="CDD" id="cd00238">
    <property type="entry name" value="ERp29c"/>
    <property type="match status" value="1"/>
</dbReference>
<dbReference type="PROSITE" id="PS00194">
    <property type="entry name" value="THIOREDOXIN_1"/>
    <property type="match status" value="2"/>
</dbReference>
<proteinExistence type="inferred from homology"/>
<evidence type="ECO:0000256" key="7">
    <source>
        <dbReference type="ARBA" id="ARBA00023235"/>
    </source>
</evidence>
<dbReference type="NCBIfam" id="TIGR01126">
    <property type="entry name" value="pdi_dom"/>
    <property type="match status" value="1"/>
</dbReference>
<feature type="domain" description="Thioredoxin" evidence="10">
    <location>
        <begin position="119"/>
        <end position="265"/>
    </location>
</feature>
<keyword evidence="6" id="KW-1015">Disulfide bond</keyword>
<dbReference type="InterPro" id="IPR011679">
    <property type="entry name" value="ERp29_C"/>
</dbReference>
<protein>
    <recommendedName>
        <fullName evidence="3">protein disulfide-isomerase</fullName>
        <ecNumber evidence="3">5.3.4.1</ecNumber>
    </recommendedName>
</protein>
<dbReference type="GeneID" id="30198160"/>
<dbReference type="InterPro" id="IPR051063">
    <property type="entry name" value="PDI"/>
</dbReference>
<dbReference type="InterPro" id="IPR036249">
    <property type="entry name" value="Thioredoxin-like_sf"/>
</dbReference>
<keyword evidence="8" id="KW-0676">Redox-active center</keyword>
<keyword evidence="12" id="KW-1185">Reference proteome</keyword>
<dbReference type="InterPro" id="IPR005788">
    <property type="entry name" value="PDI_thioredoxin-like_dom"/>
</dbReference>
<accession>A0A1E3NV73</accession>
<evidence type="ECO:0000256" key="5">
    <source>
        <dbReference type="ARBA" id="ARBA00022737"/>
    </source>
</evidence>
<keyword evidence="7" id="KW-0413">Isomerase</keyword>
<dbReference type="PANTHER" id="PTHR45672:SF11">
    <property type="entry name" value="PROTEIN DISULFIDE-ISOMERASE C17H9.14C"/>
    <property type="match status" value="1"/>
</dbReference>
<sequence>AGISAASNVIVANNKNFDDIVYKSGKNSLVEFYASWCGHCKNLAPVYDELSDVYSKTKDVQIVKIECDENRATCQQFGIKGFPTLKFFKKGVDTPVEYEGGRDLDSFIKFIGENTDSYVYIPKVQSNIVQVSDLDFDKTLLESGKNVFVVFTASWCGHCKNLHPTWEKLADLFANDKDVIIAEVSTTDSPAEELQERYGISGFPTILTFEANSKNHIPFDSSRNLEGLVDWVNKHTGIHRSVDGGLLPNAGRIEELDSQITQLIKSAPTKANELATDILSSIKDGESKSSDYYRKLLNKIINGEESFFDKEIKRISKILSNSKNLSKDKIDNLQQRLNILQVF</sequence>